<evidence type="ECO:0000313" key="2">
    <source>
        <dbReference type="Proteomes" id="UP001151760"/>
    </source>
</evidence>
<name>A0ABQ5EJP0_9ASTR</name>
<reference evidence="1" key="1">
    <citation type="journal article" date="2022" name="Int. J. Mol. Sci.">
        <title>Draft Genome of Tanacetum Coccineum: Genomic Comparison of Closely Related Tanacetum-Family Plants.</title>
        <authorList>
            <person name="Yamashiro T."/>
            <person name="Shiraishi A."/>
            <person name="Nakayama K."/>
            <person name="Satake H."/>
        </authorList>
    </citation>
    <scope>NUCLEOTIDE SEQUENCE</scope>
</reference>
<keyword evidence="2" id="KW-1185">Reference proteome</keyword>
<evidence type="ECO:0000313" key="1">
    <source>
        <dbReference type="EMBL" id="GJT51135.1"/>
    </source>
</evidence>
<organism evidence="1 2">
    <name type="scientific">Tanacetum coccineum</name>
    <dbReference type="NCBI Taxonomy" id="301880"/>
    <lineage>
        <taxon>Eukaryota</taxon>
        <taxon>Viridiplantae</taxon>
        <taxon>Streptophyta</taxon>
        <taxon>Embryophyta</taxon>
        <taxon>Tracheophyta</taxon>
        <taxon>Spermatophyta</taxon>
        <taxon>Magnoliopsida</taxon>
        <taxon>eudicotyledons</taxon>
        <taxon>Gunneridae</taxon>
        <taxon>Pentapetalae</taxon>
        <taxon>asterids</taxon>
        <taxon>campanulids</taxon>
        <taxon>Asterales</taxon>
        <taxon>Asteraceae</taxon>
        <taxon>Asteroideae</taxon>
        <taxon>Anthemideae</taxon>
        <taxon>Anthemidinae</taxon>
        <taxon>Tanacetum</taxon>
    </lineage>
</organism>
<comment type="caution">
    <text evidence="1">The sequence shown here is derived from an EMBL/GenBank/DDBJ whole genome shotgun (WGS) entry which is preliminary data.</text>
</comment>
<accession>A0ABQ5EJP0</accession>
<proteinExistence type="predicted"/>
<dbReference type="EMBL" id="BQNB010016380">
    <property type="protein sequence ID" value="GJT51135.1"/>
    <property type="molecule type" value="Genomic_DNA"/>
</dbReference>
<gene>
    <name evidence="1" type="ORF">Tco_0977292</name>
</gene>
<sequence>MSRAEIVSYHKLYEFLKRSPEEVMNNSQIQLRESGYDNQRAVNVAGARENVETKRVKDAAYHKEKGFICVHKRKAGVQLNARQRLGRMILMMSLKNELEAHYMYMAQIQEVTPDPVDNSGPIFDDEPMHKVQNNNDNYNVFAMENEHPVQLESSNDTYLVEQGDTNITIDSSDICYDRVRDARWKIDDLDQERDLPCFLIR</sequence>
<reference evidence="1" key="2">
    <citation type="submission" date="2022-01" db="EMBL/GenBank/DDBJ databases">
        <authorList>
            <person name="Yamashiro T."/>
            <person name="Shiraishi A."/>
            <person name="Satake H."/>
            <person name="Nakayama K."/>
        </authorList>
    </citation>
    <scope>NUCLEOTIDE SEQUENCE</scope>
</reference>
<protein>
    <submittedName>
        <fullName evidence="1">Uncharacterized protein</fullName>
    </submittedName>
</protein>
<dbReference type="Proteomes" id="UP001151760">
    <property type="component" value="Unassembled WGS sequence"/>
</dbReference>